<proteinExistence type="predicted"/>
<dbReference type="Proteomes" id="UP001498398">
    <property type="component" value="Unassembled WGS sequence"/>
</dbReference>
<organism evidence="2 3">
    <name type="scientific">Marasmiellus scandens</name>
    <dbReference type="NCBI Taxonomy" id="2682957"/>
    <lineage>
        <taxon>Eukaryota</taxon>
        <taxon>Fungi</taxon>
        <taxon>Dikarya</taxon>
        <taxon>Basidiomycota</taxon>
        <taxon>Agaricomycotina</taxon>
        <taxon>Agaricomycetes</taxon>
        <taxon>Agaricomycetidae</taxon>
        <taxon>Agaricales</taxon>
        <taxon>Marasmiineae</taxon>
        <taxon>Omphalotaceae</taxon>
        <taxon>Marasmiellus</taxon>
    </lineage>
</organism>
<accession>A0ABR1JCT7</accession>
<comment type="caution">
    <text evidence="2">The sequence shown here is derived from an EMBL/GenBank/DDBJ whole genome shotgun (WGS) entry which is preliminary data.</text>
</comment>
<sequence length="186" mass="21480">MSRQRTAFIESFSGFLRCNSEAYFHIFNDDRLHTDVLSAGAQDFIAEHKEHLRAANEQYLLDKLLLAMLEHAPHPDGKRYIAVAVNIAHRKGPEALVDVAKAWMEFLFLPMLTLFTTQTSQPSGNQTPTTNQTAQHMESADHSAQRNLRELVRTTGLSSLLRLFKFHHKLKRRYPKFHHKLEGRYP</sequence>
<feature type="compositionally biased region" description="Polar residues" evidence="1">
    <location>
        <begin position="120"/>
        <end position="136"/>
    </location>
</feature>
<feature type="region of interest" description="Disordered" evidence="1">
    <location>
        <begin position="119"/>
        <end position="146"/>
    </location>
</feature>
<gene>
    <name evidence="2" type="ORF">VKT23_010498</name>
</gene>
<evidence type="ECO:0000313" key="3">
    <source>
        <dbReference type="Proteomes" id="UP001498398"/>
    </source>
</evidence>
<protein>
    <submittedName>
        <fullName evidence="2">Uncharacterized protein</fullName>
    </submittedName>
</protein>
<keyword evidence="3" id="KW-1185">Reference proteome</keyword>
<name>A0ABR1JCT7_9AGAR</name>
<evidence type="ECO:0000256" key="1">
    <source>
        <dbReference type="SAM" id="MobiDB-lite"/>
    </source>
</evidence>
<dbReference type="EMBL" id="JBANRG010000020">
    <property type="protein sequence ID" value="KAK7457200.1"/>
    <property type="molecule type" value="Genomic_DNA"/>
</dbReference>
<reference evidence="2 3" key="1">
    <citation type="submission" date="2024-01" db="EMBL/GenBank/DDBJ databases">
        <title>A draft genome for the cacao thread blight pathogen Marasmiellus scandens.</title>
        <authorList>
            <person name="Baruah I.K."/>
            <person name="Leung J."/>
            <person name="Bukari Y."/>
            <person name="Amoako-Attah I."/>
            <person name="Meinhardt L.W."/>
            <person name="Bailey B.A."/>
            <person name="Cohen S.P."/>
        </authorList>
    </citation>
    <scope>NUCLEOTIDE SEQUENCE [LARGE SCALE GENOMIC DNA]</scope>
    <source>
        <strain evidence="2 3">GH-19</strain>
    </source>
</reference>
<evidence type="ECO:0000313" key="2">
    <source>
        <dbReference type="EMBL" id="KAK7457200.1"/>
    </source>
</evidence>